<sequence length="573" mass="64374">MPSISSQASIDHVMSTNISPLFRRKLQLACGLCFASDGIEITLLSFLSFVLKMQWGLTNNQTAWLTSSVFLGMLTGSLFWGPLADAYGRRPIFFLSCCIITFGGFLSGLMPTYDLLCFSRFAVGIGVGGLTIPFDILAEFTPTHDRAQRLLYLDYFWSAGAILVPILAWITIGVSHSLWRVFVILCSIPCGIACVLAYKWVPESPQWLTEKGRLEEADLIIKKASGWVGDLTEEESIDKESQMSDSVRGSIPTEPKHVRERTTFLGLVKEWKESMTKLRDFGWERIIPIWVIWFCFGYCYYGFILTISKVFASDEFEFEFRPIMISCFAEIIGTTIAILLIDHPLFGRIGTSIVFFSISAPFIYRFCVYGNLLYAFVARVFLFGAVAVIWVATPEMFPTEIRATGHGSANSFTRIGAMVAPFSVSNLDMQLNGWIFVFLIIITLCCLLCTEETLGKDLDRQNDGEEEDDLTVGDSKVYYPPELSNKQANEAVEEASTAKRVAEEEVDRLKEELKKEKEAAEAAEAKVEKLEVSQRALETHILVKTKAKRTPPPKRGGVQLSEQRKMKKENNIV</sequence>
<comment type="subcellular location">
    <subcellularLocation>
        <location evidence="1">Membrane</location>
        <topology evidence="1">Multi-pass membrane protein</topology>
    </subcellularLocation>
</comment>
<keyword evidence="11" id="KW-1185">Reference proteome</keyword>
<feature type="transmembrane region" description="Helical" evidence="8">
    <location>
        <begin position="28"/>
        <end position="51"/>
    </location>
</feature>
<accession>A0A9W7L2I5</accession>
<keyword evidence="6" id="KW-0175">Coiled coil</keyword>
<protein>
    <recommendedName>
        <fullName evidence="9">Major facilitator superfamily (MFS) profile domain-containing protein</fullName>
    </recommendedName>
</protein>
<dbReference type="PANTHER" id="PTHR23511:SF5">
    <property type="entry name" value="MAJOR FACILITATOR-TYPE TRANSPORTER HXNZ-RELATED"/>
    <property type="match status" value="1"/>
</dbReference>
<evidence type="ECO:0000256" key="5">
    <source>
        <dbReference type="ARBA" id="ARBA00023136"/>
    </source>
</evidence>
<evidence type="ECO:0000256" key="3">
    <source>
        <dbReference type="ARBA" id="ARBA00022692"/>
    </source>
</evidence>
<dbReference type="EMBL" id="BRYA01000556">
    <property type="protein sequence ID" value="GMI22886.1"/>
    <property type="molecule type" value="Genomic_DNA"/>
</dbReference>
<feature type="transmembrane region" description="Helical" evidence="8">
    <location>
        <begin position="287"/>
        <end position="311"/>
    </location>
</feature>
<dbReference type="Gene3D" id="1.20.1250.20">
    <property type="entry name" value="MFS general substrate transporter like domains"/>
    <property type="match status" value="1"/>
</dbReference>
<keyword evidence="5 8" id="KW-0472">Membrane</keyword>
<evidence type="ECO:0000313" key="11">
    <source>
        <dbReference type="Proteomes" id="UP001165065"/>
    </source>
</evidence>
<feature type="transmembrane region" description="Helical" evidence="8">
    <location>
        <begin position="323"/>
        <end position="341"/>
    </location>
</feature>
<evidence type="ECO:0000256" key="2">
    <source>
        <dbReference type="ARBA" id="ARBA00022448"/>
    </source>
</evidence>
<dbReference type="AlphaFoldDB" id="A0A9W7L2I5"/>
<feature type="transmembrane region" description="Helical" evidence="8">
    <location>
        <begin position="431"/>
        <end position="450"/>
    </location>
</feature>
<dbReference type="GO" id="GO:0022857">
    <property type="term" value="F:transmembrane transporter activity"/>
    <property type="evidence" value="ECO:0007669"/>
    <property type="project" value="InterPro"/>
</dbReference>
<evidence type="ECO:0000259" key="9">
    <source>
        <dbReference type="PROSITE" id="PS50850"/>
    </source>
</evidence>
<comment type="caution">
    <text evidence="10">The sequence shown here is derived from an EMBL/GenBank/DDBJ whole genome shotgun (WGS) entry which is preliminary data.</text>
</comment>
<dbReference type="PANTHER" id="PTHR23511">
    <property type="entry name" value="SYNAPTIC VESICLE GLYCOPROTEIN 2"/>
    <property type="match status" value="1"/>
</dbReference>
<feature type="coiled-coil region" evidence="6">
    <location>
        <begin position="485"/>
        <end position="540"/>
    </location>
</feature>
<evidence type="ECO:0000256" key="1">
    <source>
        <dbReference type="ARBA" id="ARBA00004141"/>
    </source>
</evidence>
<dbReference type="GO" id="GO:0016020">
    <property type="term" value="C:membrane"/>
    <property type="evidence" value="ECO:0007669"/>
    <property type="project" value="UniProtKB-SubCell"/>
</dbReference>
<feature type="transmembrane region" description="Helical" evidence="8">
    <location>
        <begin position="118"/>
        <end position="138"/>
    </location>
</feature>
<evidence type="ECO:0000256" key="8">
    <source>
        <dbReference type="SAM" id="Phobius"/>
    </source>
</evidence>
<feature type="region of interest" description="Disordered" evidence="7">
    <location>
        <begin position="542"/>
        <end position="573"/>
    </location>
</feature>
<feature type="transmembrane region" description="Helical" evidence="8">
    <location>
        <begin position="150"/>
        <end position="172"/>
    </location>
</feature>
<dbReference type="SUPFAM" id="SSF103473">
    <property type="entry name" value="MFS general substrate transporter"/>
    <property type="match status" value="1"/>
</dbReference>
<proteinExistence type="predicted"/>
<feature type="domain" description="Major facilitator superfamily (MFS) profile" evidence="9">
    <location>
        <begin position="26"/>
        <end position="458"/>
    </location>
</feature>
<keyword evidence="3 8" id="KW-0812">Transmembrane</keyword>
<feature type="transmembrane region" description="Helical" evidence="8">
    <location>
        <begin position="178"/>
        <end position="201"/>
    </location>
</feature>
<dbReference type="PROSITE" id="PS50850">
    <property type="entry name" value="MFS"/>
    <property type="match status" value="1"/>
</dbReference>
<organism evidence="10 11">
    <name type="scientific">Triparma columacea</name>
    <dbReference type="NCBI Taxonomy" id="722753"/>
    <lineage>
        <taxon>Eukaryota</taxon>
        <taxon>Sar</taxon>
        <taxon>Stramenopiles</taxon>
        <taxon>Ochrophyta</taxon>
        <taxon>Bolidophyceae</taxon>
        <taxon>Parmales</taxon>
        <taxon>Triparmaceae</taxon>
        <taxon>Triparma</taxon>
    </lineage>
</organism>
<feature type="transmembrane region" description="Helical" evidence="8">
    <location>
        <begin position="92"/>
        <end position="112"/>
    </location>
</feature>
<feature type="compositionally biased region" description="Basic and acidic residues" evidence="7">
    <location>
        <begin position="562"/>
        <end position="573"/>
    </location>
</feature>
<evidence type="ECO:0000313" key="10">
    <source>
        <dbReference type="EMBL" id="GMI22886.1"/>
    </source>
</evidence>
<dbReference type="Pfam" id="PF00083">
    <property type="entry name" value="Sugar_tr"/>
    <property type="match status" value="1"/>
</dbReference>
<feature type="compositionally biased region" description="Basic residues" evidence="7">
    <location>
        <begin position="543"/>
        <end position="552"/>
    </location>
</feature>
<name>A0A9W7L2I5_9STRA</name>
<evidence type="ECO:0000256" key="4">
    <source>
        <dbReference type="ARBA" id="ARBA00022989"/>
    </source>
</evidence>
<dbReference type="InterPro" id="IPR005828">
    <property type="entry name" value="MFS_sugar_transport-like"/>
</dbReference>
<dbReference type="OrthoDB" id="4139357at2759"/>
<dbReference type="InterPro" id="IPR020846">
    <property type="entry name" value="MFS_dom"/>
</dbReference>
<dbReference type="Proteomes" id="UP001165065">
    <property type="component" value="Unassembled WGS sequence"/>
</dbReference>
<keyword evidence="2" id="KW-0813">Transport</keyword>
<reference evidence="11" key="1">
    <citation type="journal article" date="2023" name="Commun. Biol.">
        <title>Genome analysis of Parmales, the sister group of diatoms, reveals the evolutionary specialization of diatoms from phago-mixotrophs to photoautotrophs.</title>
        <authorList>
            <person name="Ban H."/>
            <person name="Sato S."/>
            <person name="Yoshikawa S."/>
            <person name="Yamada K."/>
            <person name="Nakamura Y."/>
            <person name="Ichinomiya M."/>
            <person name="Sato N."/>
            <person name="Blanc-Mathieu R."/>
            <person name="Endo H."/>
            <person name="Kuwata A."/>
            <person name="Ogata H."/>
        </authorList>
    </citation>
    <scope>NUCLEOTIDE SEQUENCE [LARGE SCALE GENOMIC DNA]</scope>
</reference>
<gene>
    <name evidence="10" type="ORF">TrCOL_g9262</name>
</gene>
<keyword evidence="4 8" id="KW-1133">Transmembrane helix</keyword>
<evidence type="ECO:0000256" key="7">
    <source>
        <dbReference type="SAM" id="MobiDB-lite"/>
    </source>
</evidence>
<evidence type="ECO:0000256" key="6">
    <source>
        <dbReference type="SAM" id="Coils"/>
    </source>
</evidence>
<feature type="transmembrane region" description="Helical" evidence="8">
    <location>
        <begin position="63"/>
        <end position="80"/>
    </location>
</feature>
<feature type="transmembrane region" description="Helical" evidence="8">
    <location>
        <begin position="362"/>
        <end position="392"/>
    </location>
</feature>
<dbReference type="InterPro" id="IPR036259">
    <property type="entry name" value="MFS_trans_sf"/>
</dbReference>